<keyword evidence="5" id="KW-0997">Cell inner membrane</keyword>
<sequence length="588" mass="65234">MSAIASTPAPARIASTDLLASLRGIVGGRHVLTGDSPTRRYRTGYRFGAGRVLAVARPGTLVEQWRVLRACVEARTIIITQASNTGLTGGSTPDGNDYDRDVVIVSTTRIRRVHLLDGGRQVVCIGGTTLDQLERTLKPLGREPHSVIGSSCIGASVLGGISNNSGGSLVHRGPAYTEMALFAAVDSSGVPHLVNHLGIELGRTPEEMLRRIEEGSFPEPVMGDGAAAASDHDYANHVRDVDAPTPARFNADPRRLYEASGSAGKVMVFAVRLDTFAAQQGAKVFYIGTNDTSVLTDIRRHALSGFTHLPIAGEYLHRDAFDVARKYGKDLFVIIDKLGTGWLPLFFGWKTRCDALLERVGFLPKHLPDRMLQWFSERLPDHLPARLTTYRDRYEHHLMLKVGAQGVDEARAFLSKHFAKSDGAFFECDDEEGRKAFLHRFAAASAAVRYRAVHRKEVEDIVALDIALRRNDRDWFERLPPEIEQPIVLKLYYGHFLCHVFHQDYIVARGNDCHALEREMLALLDRRGAEYPAEHNVGHLYEARPKLAEFYQRLDPCNCFNPGIGKTSKFAAYRERTCAADDPVLTAR</sequence>
<dbReference type="PANTHER" id="PTHR43716">
    <property type="entry name" value="D-2-HYDROXYGLUTARATE DEHYDROGENASE, MITOCHONDRIAL"/>
    <property type="match status" value="1"/>
</dbReference>
<comment type="catalytic activity">
    <reaction evidence="5 6">
        <text>(R)-lactate + a quinone = a quinol + pyruvate</text>
        <dbReference type="Rhea" id="RHEA:51468"/>
        <dbReference type="ChEBI" id="CHEBI:15361"/>
        <dbReference type="ChEBI" id="CHEBI:16004"/>
        <dbReference type="ChEBI" id="CHEBI:24646"/>
        <dbReference type="ChEBI" id="CHEBI:132124"/>
        <dbReference type="EC" id="1.1.5.12"/>
    </reaction>
</comment>
<keyword evidence="2 5" id="KW-0285">Flavoprotein</keyword>
<dbReference type="InterPro" id="IPR016169">
    <property type="entry name" value="FAD-bd_PCMH_sub2"/>
</dbReference>
<feature type="binding site" evidence="5">
    <location>
        <begin position="82"/>
        <end position="86"/>
    </location>
    <ligand>
        <name>FAD</name>
        <dbReference type="ChEBI" id="CHEBI:57692"/>
    </ligand>
</feature>
<dbReference type="InterPro" id="IPR016173">
    <property type="entry name" value="D-lactate_DH_C-sub2"/>
</dbReference>
<dbReference type="NCBIfam" id="NF008387">
    <property type="entry name" value="PRK11183.1"/>
    <property type="match status" value="1"/>
</dbReference>
<protein>
    <recommendedName>
        <fullName evidence="5">Quinone-dependent D-lactate dehydrogenase</fullName>
        <ecNumber evidence="5">1.1.5.12</ecNumber>
    </recommendedName>
    <alternativeName>
        <fullName evidence="5">D-lactate dehydrogenase</fullName>
        <shortName evidence="5">D-LDH</shortName>
    </alternativeName>
</protein>
<keyword evidence="9" id="KW-1185">Reference proteome</keyword>
<dbReference type="InterPro" id="IPR016164">
    <property type="entry name" value="FAD-linked_Oxase-like_C"/>
</dbReference>
<comment type="subcellular location">
    <subcellularLocation>
        <location evidence="5">Cell inner membrane</location>
        <topology evidence="5">Peripheral membrane protein</topology>
        <orientation evidence="5">Cytoplasmic side</orientation>
    </subcellularLocation>
</comment>
<keyword evidence="4 5" id="KW-0560">Oxidoreductase</keyword>
<keyword evidence="5" id="KW-1003">Cell membrane</keyword>
<dbReference type="GO" id="GO:0008720">
    <property type="term" value="F:D-lactate dehydrogenase (NAD+) activity"/>
    <property type="evidence" value="ECO:0007669"/>
    <property type="project" value="UniProtKB-EC"/>
</dbReference>
<evidence type="ECO:0000259" key="7">
    <source>
        <dbReference type="PROSITE" id="PS51387"/>
    </source>
</evidence>
<evidence type="ECO:0000313" key="9">
    <source>
        <dbReference type="Proteomes" id="UP001365846"/>
    </source>
</evidence>
<dbReference type="InterPro" id="IPR016172">
    <property type="entry name" value="D-lactate_DH_C-sub1"/>
</dbReference>
<dbReference type="Gene3D" id="3.30.1370.20">
    <property type="entry name" value="D-lactate dehydrogenase, cap domain, subdomain 2"/>
    <property type="match status" value="1"/>
</dbReference>
<comment type="cofactor">
    <cofactor evidence="1 5 6">
        <name>FAD</name>
        <dbReference type="ChEBI" id="CHEBI:57692"/>
    </cofactor>
</comment>
<dbReference type="Gene3D" id="3.30.43.10">
    <property type="entry name" value="Uridine Diphospho-n-acetylenolpyruvylglucosamine Reductase, domain 2"/>
    <property type="match status" value="1"/>
</dbReference>
<dbReference type="EC" id="1.1.5.12" evidence="5"/>
<dbReference type="InterPro" id="IPR016167">
    <property type="entry name" value="FAD-bd_PCMH_sub1"/>
</dbReference>
<evidence type="ECO:0000256" key="1">
    <source>
        <dbReference type="ARBA" id="ARBA00001974"/>
    </source>
</evidence>
<evidence type="ECO:0000256" key="2">
    <source>
        <dbReference type="ARBA" id="ARBA00022630"/>
    </source>
</evidence>
<comment type="similarity">
    <text evidence="5">Belongs to the quinone-dependent D-lactate dehydrogenase family.</text>
</comment>
<feature type="domain" description="FAD-binding PCMH-type" evidence="7">
    <location>
        <begin position="47"/>
        <end position="222"/>
    </location>
</feature>
<comment type="caution">
    <text evidence="8">The sequence shown here is derived from an EMBL/GenBank/DDBJ whole genome shotgun (WGS) entry which is preliminary data.</text>
</comment>
<feature type="binding site" evidence="5">
    <location>
        <position position="166"/>
    </location>
    <ligand>
        <name>FAD</name>
        <dbReference type="ChEBI" id="CHEBI:57692"/>
    </ligand>
</feature>
<keyword evidence="5 6" id="KW-0874">Quinone</keyword>
<reference evidence="8 9" key="1">
    <citation type="submission" date="2024-03" db="EMBL/GenBank/DDBJ databases">
        <title>Novel species of the genus Variovorax.</title>
        <authorList>
            <person name="Liu Q."/>
            <person name="Xin Y.-H."/>
        </authorList>
    </citation>
    <scope>NUCLEOTIDE SEQUENCE [LARGE SCALE GENOMIC DNA]</scope>
    <source>
        <strain evidence="8 9">KACC 18899</strain>
    </source>
</reference>
<dbReference type="EMBL" id="JBBKZU010000007">
    <property type="protein sequence ID" value="MEJ8812861.1"/>
    <property type="molecule type" value="Genomic_DNA"/>
</dbReference>
<dbReference type="HAMAP" id="MF_02092">
    <property type="entry name" value="DLDH_Dld"/>
    <property type="match status" value="1"/>
</dbReference>
<dbReference type="SUPFAM" id="SSF55103">
    <property type="entry name" value="FAD-linked oxidases, C-terminal domain"/>
    <property type="match status" value="1"/>
</dbReference>
<dbReference type="Proteomes" id="UP001365846">
    <property type="component" value="Unassembled WGS sequence"/>
</dbReference>
<feature type="binding site" evidence="5">
    <location>
        <position position="149"/>
    </location>
    <ligand>
        <name>FAD</name>
        <dbReference type="ChEBI" id="CHEBI:57692"/>
    </ligand>
</feature>
<evidence type="ECO:0000256" key="6">
    <source>
        <dbReference type="PIRNR" id="PIRNR000101"/>
    </source>
</evidence>
<name>A0ABU8VHB1_9BURK</name>
<evidence type="ECO:0000313" key="8">
    <source>
        <dbReference type="EMBL" id="MEJ8812861.1"/>
    </source>
</evidence>
<keyword evidence="3 5" id="KW-0274">FAD</keyword>
<dbReference type="Gene3D" id="3.30.70.610">
    <property type="entry name" value="D-lactate dehydrogenase, cap domain, subdomain 1"/>
    <property type="match status" value="2"/>
</dbReference>
<evidence type="ECO:0000256" key="4">
    <source>
        <dbReference type="ARBA" id="ARBA00023002"/>
    </source>
</evidence>
<dbReference type="PIRSF" id="PIRSF000101">
    <property type="entry name" value="D-lactate_dh"/>
    <property type="match status" value="1"/>
</dbReference>
<evidence type="ECO:0000256" key="3">
    <source>
        <dbReference type="ARBA" id="ARBA00022827"/>
    </source>
</evidence>
<dbReference type="InterPro" id="IPR036318">
    <property type="entry name" value="FAD-bd_PCMH-like_sf"/>
</dbReference>
<dbReference type="InterPro" id="IPR051264">
    <property type="entry name" value="FAD-oxidored/transferase_4"/>
</dbReference>
<organism evidence="8 9">
    <name type="scientific">Variovorax ureilyticus</name>
    <dbReference type="NCBI Taxonomy" id="1836198"/>
    <lineage>
        <taxon>Bacteria</taxon>
        <taxon>Pseudomonadati</taxon>
        <taxon>Pseudomonadota</taxon>
        <taxon>Betaproteobacteria</taxon>
        <taxon>Burkholderiales</taxon>
        <taxon>Comamonadaceae</taxon>
        <taxon>Variovorax</taxon>
    </lineage>
</organism>
<accession>A0ABU8VHB1</accession>
<keyword evidence="5" id="KW-0472">Membrane</keyword>
<gene>
    <name evidence="5 8" type="primary">dld</name>
    <name evidence="8" type="ORF">WKW77_17385</name>
</gene>
<dbReference type="Pfam" id="PF01565">
    <property type="entry name" value="FAD_binding_4"/>
    <property type="match status" value="1"/>
</dbReference>
<proteinExistence type="inferred from homology"/>
<dbReference type="InterPro" id="IPR016166">
    <property type="entry name" value="FAD-bd_PCMH"/>
</dbReference>
<feature type="binding site" evidence="5">
    <location>
        <position position="156"/>
    </location>
    <ligand>
        <name>FAD</name>
        <dbReference type="ChEBI" id="CHEBI:57692"/>
    </ligand>
</feature>
<dbReference type="Gene3D" id="3.30.465.10">
    <property type="match status" value="1"/>
</dbReference>
<comment type="function">
    <text evidence="5 6">Catalyzes the oxidation of D-lactate to pyruvate.</text>
</comment>
<evidence type="ECO:0000256" key="5">
    <source>
        <dbReference type="HAMAP-Rule" id="MF_02092"/>
    </source>
</evidence>
<dbReference type="RefSeq" id="WP_340358104.1">
    <property type="nucleotide sequence ID" value="NZ_JBBKZU010000007.1"/>
</dbReference>
<dbReference type="InterPro" id="IPR015409">
    <property type="entry name" value="Lactate_DH_C"/>
</dbReference>
<feature type="binding site" evidence="5">
    <location>
        <position position="268"/>
    </location>
    <ligand>
        <name>FAD</name>
        <dbReference type="ChEBI" id="CHEBI:57692"/>
    </ligand>
</feature>
<dbReference type="SUPFAM" id="SSF56176">
    <property type="entry name" value="FAD-binding/transporter-associated domain-like"/>
    <property type="match status" value="1"/>
</dbReference>
<dbReference type="Pfam" id="PF09330">
    <property type="entry name" value="Lact-deh-memb"/>
    <property type="match status" value="1"/>
</dbReference>
<dbReference type="InterPro" id="IPR012256">
    <property type="entry name" value="D_lactate_DH"/>
</dbReference>
<dbReference type="InterPro" id="IPR006094">
    <property type="entry name" value="Oxid_FAD_bind_N"/>
</dbReference>
<dbReference type="PANTHER" id="PTHR43716:SF1">
    <property type="entry name" value="D-2-HYDROXYGLUTARATE DEHYDROGENASE, MITOCHONDRIAL"/>
    <property type="match status" value="1"/>
</dbReference>
<feature type="binding site" evidence="5">
    <location>
        <begin position="90"/>
        <end position="91"/>
    </location>
    <ligand>
        <name>FAD</name>
        <dbReference type="ChEBI" id="CHEBI:57692"/>
    </ligand>
</feature>
<dbReference type="PROSITE" id="PS51387">
    <property type="entry name" value="FAD_PCMH"/>
    <property type="match status" value="1"/>
</dbReference>